<feature type="region of interest" description="Disordered" evidence="2">
    <location>
        <begin position="89"/>
        <end position="131"/>
    </location>
</feature>
<keyword evidence="1" id="KW-0175">Coiled coil</keyword>
<feature type="region of interest" description="Disordered" evidence="2">
    <location>
        <begin position="521"/>
        <end position="545"/>
    </location>
</feature>
<feature type="region of interest" description="Disordered" evidence="2">
    <location>
        <begin position="258"/>
        <end position="471"/>
    </location>
</feature>
<feature type="compositionally biased region" description="Polar residues" evidence="2">
    <location>
        <begin position="357"/>
        <end position="388"/>
    </location>
</feature>
<organism evidence="3 4">
    <name type="scientific">Laetiporus sulphureus 93-53</name>
    <dbReference type="NCBI Taxonomy" id="1314785"/>
    <lineage>
        <taxon>Eukaryota</taxon>
        <taxon>Fungi</taxon>
        <taxon>Dikarya</taxon>
        <taxon>Basidiomycota</taxon>
        <taxon>Agaricomycotina</taxon>
        <taxon>Agaricomycetes</taxon>
        <taxon>Polyporales</taxon>
        <taxon>Laetiporus</taxon>
    </lineage>
</organism>
<name>A0A165DIP0_9APHY</name>
<dbReference type="RefSeq" id="XP_040762707.1">
    <property type="nucleotide sequence ID" value="XM_040907130.1"/>
</dbReference>
<feature type="compositionally biased region" description="Polar residues" evidence="2">
    <location>
        <begin position="408"/>
        <end position="437"/>
    </location>
</feature>
<feature type="region of interest" description="Disordered" evidence="2">
    <location>
        <begin position="816"/>
        <end position="1039"/>
    </location>
</feature>
<feature type="region of interest" description="Disordered" evidence="2">
    <location>
        <begin position="611"/>
        <end position="631"/>
    </location>
</feature>
<feature type="compositionally biased region" description="Low complexity" evidence="2">
    <location>
        <begin position="1001"/>
        <end position="1025"/>
    </location>
</feature>
<dbReference type="EMBL" id="KV427633">
    <property type="protein sequence ID" value="KZT04967.1"/>
    <property type="molecule type" value="Genomic_DNA"/>
</dbReference>
<feature type="compositionally biased region" description="Pro residues" evidence="2">
    <location>
        <begin position="912"/>
        <end position="930"/>
    </location>
</feature>
<evidence type="ECO:0000256" key="1">
    <source>
        <dbReference type="SAM" id="Coils"/>
    </source>
</evidence>
<proteinExistence type="predicted"/>
<dbReference type="GeneID" id="63824159"/>
<feature type="compositionally biased region" description="Low complexity" evidence="2">
    <location>
        <begin position="966"/>
        <end position="975"/>
    </location>
</feature>
<evidence type="ECO:0000313" key="4">
    <source>
        <dbReference type="Proteomes" id="UP000076871"/>
    </source>
</evidence>
<feature type="compositionally biased region" description="Polar residues" evidence="2">
    <location>
        <begin position="214"/>
        <end position="231"/>
    </location>
</feature>
<protein>
    <submittedName>
        <fullName evidence="3">Uncharacterized protein</fullName>
    </submittedName>
</protein>
<feature type="compositionally biased region" description="Low complexity" evidence="2">
    <location>
        <begin position="1283"/>
        <end position="1293"/>
    </location>
</feature>
<dbReference type="Proteomes" id="UP000076871">
    <property type="component" value="Unassembled WGS sequence"/>
</dbReference>
<evidence type="ECO:0000313" key="3">
    <source>
        <dbReference type="EMBL" id="KZT04967.1"/>
    </source>
</evidence>
<feature type="compositionally biased region" description="Low complexity" evidence="2">
    <location>
        <begin position="521"/>
        <end position="537"/>
    </location>
</feature>
<keyword evidence="4" id="KW-1185">Reference proteome</keyword>
<feature type="region of interest" description="Disordered" evidence="2">
    <location>
        <begin position="1271"/>
        <end position="1293"/>
    </location>
</feature>
<feature type="compositionally biased region" description="Polar residues" evidence="2">
    <location>
        <begin position="99"/>
        <end position="121"/>
    </location>
</feature>
<dbReference type="STRING" id="1314785.A0A165DIP0"/>
<feature type="compositionally biased region" description="Low complexity" evidence="2">
    <location>
        <begin position="881"/>
        <end position="911"/>
    </location>
</feature>
<feature type="region of interest" description="Disordered" evidence="2">
    <location>
        <begin position="1360"/>
        <end position="1410"/>
    </location>
</feature>
<evidence type="ECO:0000256" key="2">
    <source>
        <dbReference type="SAM" id="MobiDB-lite"/>
    </source>
</evidence>
<feature type="coiled-coil region" evidence="1">
    <location>
        <begin position="1189"/>
        <end position="1216"/>
    </location>
</feature>
<feature type="region of interest" description="Disordered" evidence="2">
    <location>
        <begin position="673"/>
        <end position="749"/>
    </location>
</feature>
<feature type="compositionally biased region" description="Polar residues" evidence="2">
    <location>
        <begin position="702"/>
        <end position="715"/>
    </location>
</feature>
<gene>
    <name evidence="3" type="ORF">LAESUDRAFT_715261</name>
</gene>
<feature type="compositionally biased region" description="Polar residues" evidence="2">
    <location>
        <begin position="322"/>
        <end position="335"/>
    </location>
</feature>
<feature type="compositionally biased region" description="Polar residues" evidence="2">
    <location>
        <begin position="1394"/>
        <end position="1410"/>
    </location>
</feature>
<feature type="compositionally biased region" description="Basic and acidic residues" evidence="2">
    <location>
        <begin position="447"/>
        <end position="463"/>
    </location>
</feature>
<dbReference type="OrthoDB" id="3271284at2759"/>
<accession>A0A165DIP0</accession>
<feature type="region of interest" description="Disordered" evidence="2">
    <location>
        <begin position="170"/>
        <end position="231"/>
    </location>
</feature>
<sequence>MLSSVFKRKKVQEKIANITGARRAQSPPGQNPHDIQNVAGIYEKLDDLLVRADNAAKRTLNGRTPSTPQVQLDLGRRESYSEWFPADLLSGDTRLPPQRNASLPNGNGSAASLTRTSTDHGGSSAEPPFPASVDDIIIIESSSQESRELYRLSAACSDSELQSLVENNSHSSLECKKPTPAPIKIPDNPAFSKRPIQHSTSAGPSADPADQLQLPGSSVPTRPSTPGSACTDIASSVSGTTLARALVASSFILTSDSRGSRYRSGITRQDSATLPRGEHPFHGRKRKSNASDYSQDLETRSPIPPVPPLPSSAELSARGMDSASNVSKSRRNSLTAVADYKRSSADLPYPSNERRNSISGPSREQTGVHSRISTITEASSPVPSTKATSIKGDGTSVRSAESIIRPVSSLQESGHASPAITESSQQDVEAPQTNTEPTLIPEDTCDSDGHEAHREESDGEELHKKRAISPVSVHGTTVPSYSLASYERASMRTSESIFGTPGAVSQGGLIVPYAGGLVSRSRSESSAHNSNGSGSNRPITLLPIGGRPRSVLMQRSSSSPRISSDSDLRALPLVTSIPPTAHPSAGSTPVESPDLLDFMFPVTPAALVRARSGRERDGSQLPPLAIVDDDHGLPTPTLSSDMESMAPVSTNIQTFPETPYAFSPLLSAGVPAPMPPPLPRLGPNQSPMSSHRAGVAELKQRWGQQRTPLSRSITAPSGIRAPPTPPSSVESTHDSPPANGEHAAASSGRSAIVAHARLSRIEESQTPPITPAQSSLPEGMALGLSTRVSANAVSPGPAVHIPESYIASNAEATLSAGMNVSSPNPRPLPVSPAPANALLQTDEPPDDSPPPSYASMHEASLAVPPLEPRIVLDAPRPAESPPRQSSLQSSSASVSSSSSVSKSEHTTTLTPLPSPPSAIPLPPSPIPSSPMPSIDEQVAVTDQEQPPPPPYVEVQRPSQPAPPSSPARSISIISQHRTRTPDSVPLRRVVRTRPPPPLGPRKPSGSGRSRAASVSSSVSNYGGPSTMRRPSMTTLSASGPKFQTTQVNFRGLTKEQAEWTFTSEELQQLVSAAIRQTTDISAIRLLPLETLNEALPEEIKRLEIVSAELRTNYKINVRRRKMLMSSLFAMTDGIETCDGAAAARTLEELSDVTETLDHQAEELFDVTTQLGQLTHLRDVHSSSALIMALHKLNRSLKKHLEQGQKLREQVAIMEAERDEAWKQAQEVAQDFDDLQERTCDPAITSMQTGASSRRSSRVILARKNSARVAKTGLRSSLHRRSQRSSVSSSHLASVVTSPAMRSAGISDVPPVPPIPIQTTWNINTDLPTSQTGMWSESPSSGFRAMTEAQRELCEMLGISLDDLNGNRPSRRQSTSATIGVKSPISPSRLRRNSESQTMTPLPSASLLQTR</sequence>
<reference evidence="3 4" key="1">
    <citation type="journal article" date="2016" name="Mol. Biol. Evol.">
        <title>Comparative Genomics of Early-Diverging Mushroom-Forming Fungi Provides Insights into the Origins of Lignocellulose Decay Capabilities.</title>
        <authorList>
            <person name="Nagy L.G."/>
            <person name="Riley R."/>
            <person name="Tritt A."/>
            <person name="Adam C."/>
            <person name="Daum C."/>
            <person name="Floudas D."/>
            <person name="Sun H."/>
            <person name="Yadav J.S."/>
            <person name="Pangilinan J."/>
            <person name="Larsson K.H."/>
            <person name="Matsuura K."/>
            <person name="Barry K."/>
            <person name="Labutti K."/>
            <person name="Kuo R."/>
            <person name="Ohm R.A."/>
            <person name="Bhattacharya S.S."/>
            <person name="Shirouzu T."/>
            <person name="Yoshinaga Y."/>
            <person name="Martin F.M."/>
            <person name="Grigoriev I.V."/>
            <person name="Hibbett D.S."/>
        </authorList>
    </citation>
    <scope>NUCLEOTIDE SEQUENCE [LARGE SCALE GENOMIC DNA]</scope>
    <source>
        <strain evidence="3 4">93-53</strain>
    </source>
</reference>
<dbReference type="InParanoid" id="A0A165DIP0"/>